<dbReference type="EMBL" id="JACXVP010000003">
    <property type="protein sequence ID" value="KAG5615008.1"/>
    <property type="molecule type" value="Genomic_DNA"/>
</dbReference>
<protein>
    <submittedName>
        <fullName evidence="2">Uncharacterized protein</fullName>
    </submittedName>
</protein>
<feature type="compositionally biased region" description="Basic and acidic residues" evidence="1">
    <location>
        <begin position="34"/>
        <end position="43"/>
    </location>
</feature>
<dbReference type="Proteomes" id="UP000824120">
    <property type="component" value="Chromosome 3"/>
</dbReference>
<reference evidence="2 3" key="1">
    <citation type="submission" date="2020-09" db="EMBL/GenBank/DDBJ databases">
        <title>De no assembly of potato wild relative species, Solanum commersonii.</title>
        <authorList>
            <person name="Cho K."/>
        </authorList>
    </citation>
    <scope>NUCLEOTIDE SEQUENCE [LARGE SCALE GENOMIC DNA]</scope>
    <source>
        <strain evidence="2">LZ3.2</strain>
        <tissue evidence="2">Leaf</tissue>
    </source>
</reference>
<sequence length="185" mass="20768">MAYSNCGESNHNVRSCYKEKCTENNAYSKKGKRPMSDNEHGTDVEAETEATTQEFEPYDPDVEDEKDPPLRPMGKDAIPAGHVPMQAKKKRIKMMGVKGRGQLVLDDDLSTPNGENLFKIQTYWMAEAEITLSCSCCTTQIAGLNSRSISSSDSNKTRKCKSHVHRIDTKFSYNSQEVQANKEIH</sequence>
<organism evidence="2 3">
    <name type="scientific">Solanum commersonii</name>
    <name type="common">Commerson's wild potato</name>
    <name type="synonym">Commerson's nightshade</name>
    <dbReference type="NCBI Taxonomy" id="4109"/>
    <lineage>
        <taxon>Eukaryota</taxon>
        <taxon>Viridiplantae</taxon>
        <taxon>Streptophyta</taxon>
        <taxon>Embryophyta</taxon>
        <taxon>Tracheophyta</taxon>
        <taxon>Spermatophyta</taxon>
        <taxon>Magnoliopsida</taxon>
        <taxon>eudicotyledons</taxon>
        <taxon>Gunneridae</taxon>
        <taxon>Pentapetalae</taxon>
        <taxon>asterids</taxon>
        <taxon>lamiids</taxon>
        <taxon>Solanales</taxon>
        <taxon>Solanaceae</taxon>
        <taxon>Solanoideae</taxon>
        <taxon>Solaneae</taxon>
        <taxon>Solanum</taxon>
    </lineage>
</organism>
<evidence type="ECO:0000313" key="3">
    <source>
        <dbReference type="Proteomes" id="UP000824120"/>
    </source>
</evidence>
<evidence type="ECO:0000256" key="1">
    <source>
        <dbReference type="SAM" id="MobiDB-lite"/>
    </source>
</evidence>
<keyword evidence="3" id="KW-1185">Reference proteome</keyword>
<name>A0A9J5ZS55_SOLCO</name>
<feature type="region of interest" description="Disordered" evidence="1">
    <location>
        <begin position="24"/>
        <end position="80"/>
    </location>
</feature>
<accession>A0A9J5ZS55</accession>
<feature type="compositionally biased region" description="Acidic residues" evidence="1">
    <location>
        <begin position="56"/>
        <end position="66"/>
    </location>
</feature>
<dbReference type="AlphaFoldDB" id="A0A9J5ZS55"/>
<proteinExistence type="predicted"/>
<comment type="caution">
    <text evidence="2">The sequence shown here is derived from an EMBL/GenBank/DDBJ whole genome shotgun (WGS) entry which is preliminary data.</text>
</comment>
<gene>
    <name evidence="2" type="ORF">H5410_014832</name>
</gene>
<evidence type="ECO:0000313" key="2">
    <source>
        <dbReference type="EMBL" id="KAG5615008.1"/>
    </source>
</evidence>